<evidence type="ECO:0000313" key="2">
    <source>
        <dbReference type="EMBL" id="MFC3570031.1"/>
    </source>
</evidence>
<dbReference type="Proteomes" id="UP001595596">
    <property type="component" value="Unassembled WGS sequence"/>
</dbReference>
<comment type="caution">
    <text evidence="2">The sequence shown here is derived from an EMBL/GenBank/DDBJ whole genome shotgun (WGS) entry which is preliminary data.</text>
</comment>
<evidence type="ECO:0000313" key="3">
    <source>
        <dbReference type="Proteomes" id="UP001595596"/>
    </source>
</evidence>
<keyword evidence="3" id="KW-1185">Reference proteome</keyword>
<reference evidence="3" key="1">
    <citation type="journal article" date="2019" name="Int. J. Syst. Evol. Microbiol.">
        <title>The Global Catalogue of Microorganisms (GCM) 10K type strain sequencing project: providing services to taxonomists for standard genome sequencing and annotation.</title>
        <authorList>
            <consortium name="The Broad Institute Genomics Platform"/>
            <consortium name="The Broad Institute Genome Sequencing Center for Infectious Disease"/>
            <person name="Wu L."/>
            <person name="Ma J."/>
        </authorList>
    </citation>
    <scope>NUCLEOTIDE SEQUENCE [LARGE SCALE GENOMIC DNA]</scope>
    <source>
        <strain evidence="3">VKM B-3226</strain>
    </source>
</reference>
<feature type="transmembrane region" description="Helical" evidence="1">
    <location>
        <begin position="6"/>
        <end position="27"/>
    </location>
</feature>
<sequence>MSDTLLLLMLVLVIALVSVIGGIVALLKQQVILDKDGNPSEIELPWFGKIRTNYPSLFAIALGIVLAGFVSAKLDPTVEIRNMSLIATLETDDLPSGSYVMVAAFPQRYLRGSSELFRDGKGSIELSVDEPGPYSVVALSPTEFDGDGRPVYTVTQGPATFDATSSRLLFTGRLTRSGDPGGME</sequence>
<keyword evidence="1" id="KW-1133">Transmembrane helix</keyword>
<proteinExistence type="predicted"/>
<accession>A0ABV7S0Z0</accession>
<gene>
    <name evidence="2" type="ORF">ACFOMP_11275</name>
</gene>
<protein>
    <recommendedName>
        <fullName evidence="4">Carboxypeptidase regulatory-like domain-containing protein</fullName>
    </recommendedName>
</protein>
<evidence type="ECO:0008006" key="4">
    <source>
        <dbReference type="Google" id="ProtNLM"/>
    </source>
</evidence>
<evidence type="ECO:0000256" key="1">
    <source>
        <dbReference type="SAM" id="Phobius"/>
    </source>
</evidence>
<name>A0ABV7S0Z0_9RHOB</name>
<dbReference type="RefSeq" id="WP_379030494.1">
    <property type="nucleotide sequence ID" value="NZ_JBHRXE010000031.1"/>
</dbReference>
<dbReference type="EMBL" id="JBHRXE010000031">
    <property type="protein sequence ID" value="MFC3570031.1"/>
    <property type="molecule type" value="Genomic_DNA"/>
</dbReference>
<keyword evidence="1" id="KW-0812">Transmembrane</keyword>
<keyword evidence="1" id="KW-0472">Membrane</keyword>
<feature type="transmembrane region" description="Helical" evidence="1">
    <location>
        <begin position="54"/>
        <end position="74"/>
    </location>
</feature>
<organism evidence="2 3">
    <name type="scientific">Paracoccus simplex</name>
    <dbReference type="NCBI Taxonomy" id="2086346"/>
    <lineage>
        <taxon>Bacteria</taxon>
        <taxon>Pseudomonadati</taxon>
        <taxon>Pseudomonadota</taxon>
        <taxon>Alphaproteobacteria</taxon>
        <taxon>Rhodobacterales</taxon>
        <taxon>Paracoccaceae</taxon>
        <taxon>Paracoccus</taxon>
    </lineage>
</organism>